<keyword evidence="14" id="KW-1185">Reference proteome</keyword>
<evidence type="ECO:0000256" key="9">
    <source>
        <dbReference type="ARBA" id="ARBA00023257"/>
    </source>
</evidence>
<comment type="subcellular location">
    <subcellularLocation>
        <location evidence="11">Cell membrane</location>
        <topology evidence="11">Multi-pass membrane protein</topology>
    </subcellularLocation>
    <subcellularLocation>
        <location evidence="11">Postsynaptic cell membrane</location>
        <topology evidence="11">Multi-pass membrane protein</topology>
    </subcellularLocation>
</comment>
<dbReference type="CDD" id="cd15049">
    <property type="entry name" value="7tmA_mAChR"/>
    <property type="match status" value="1"/>
</dbReference>
<protein>
    <recommendedName>
        <fullName evidence="11">Muscarinic acetylcholine receptor</fullName>
    </recommendedName>
</protein>
<evidence type="ECO:0000256" key="1">
    <source>
        <dbReference type="ARBA" id="ARBA00022475"/>
    </source>
</evidence>
<evidence type="ECO:0000256" key="4">
    <source>
        <dbReference type="ARBA" id="ARBA00023018"/>
    </source>
</evidence>
<dbReference type="Gene3D" id="1.20.1070.10">
    <property type="entry name" value="Rhodopsin 7-helix transmembrane proteins"/>
    <property type="match status" value="2"/>
</dbReference>
<sequence>MCIYPTIDVKSGTNKTAPLIVESYSLFEVVAIATFSIVLSLVTILGNVLVMLSIKVNRQLQTVNNAFLFSLACADLIIGAFSMNLYTLYVLAGRWLLGPLLCDLWLALDYVVSNASVMNLLLISFDRYFCVTKPLTYPVRRSLSTAGIMIASAWLLSLALWAPAILLWPSTSGVRSLPNGQCHIQFLSNTAAAFGTAIIAFYLPVITMTFLYIRVSHASRCRVMRPGLGTLPATSPSKKEEQIMERNKESESPFLSAEKCQSSSHEGKIKPLELHPGISVTNRASATSRWARIRIVTRPVIEEIVSVAEAREAGYRQKMTAACRFASVARQAQRRRRAVAARERKVTRTILAILLAFIITWTPYNVAVLVNALCHGCVPGGVWTAGYWLCYINSTINPACYALCNAAFKRTFKRLLRCHYRNFATGR</sequence>
<dbReference type="SUPFAM" id="SSF81321">
    <property type="entry name" value="Family A G protein-coupled receptor-like"/>
    <property type="match status" value="1"/>
</dbReference>
<keyword evidence="4 11" id="KW-0770">Synapse</keyword>
<name>A0A8C4R9S5_EPTBU</name>
<dbReference type="InterPro" id="IPR017452">
    <property type="entry name" value="GPCR_Rhodpsn_7TM"/>
</dbReference>
<feature type="transmembrane region" description="Helical" evidence="11">
    <location>
        <begin position="104"/>
        <end position="125"/>
    </location>
</feature>
<dbReference type="GO" id="GO:0016907">
    <property type="term" value="F:G protein-coupled acetylcholine receptor activity"/>
    <property type="evidence" value="ECO:0007669"/>
    <property type="project" value="UniProtKB-UniRule"/>
</dbReference>
<accession>A0A8C4R9S5</accession>
<dbReference type="PANTHER" id="PTHR24247">
    <property type="entry name" value="5-HYDROXYTRYPTAMINE RECEPTOR"/>
    <property type="match status" value="1"/>
</dbReference>
<dbReference type="PRINTS" id="PR00243">
    <property type="entry name" value="MUSCARINICR"/>
</dbReference>
<dbReference type="PROSITE" id="PS00237">
    <property type="entry name" value="G_PROTEIN_RECEP_F1_1"/>
    <property type="match status" value="1"/>
</dbReference>
<comment type="function">
    <text evidence="11">The muscarinic acetylcholine receptor mediates various cellular responses, including inhibition of adenylate cyclase, breakdown of phosphoinositides and modulation of potassium channels through the action of G proteins.</text>
</comment>
<keyword evidence="3 11" id="KW-1133">Transmembrane helix</keyword>
<dbReference type="GeneTree" id="ENSGT00940000160394"/>
<reference evidence="13" key="1">
    <citation type="submission" date="2025-08" db="UniProtKB">
        <authorList>
            <consortium name="Ensembl"/>
        </authorList>
    </citation>
    <scope>IDENTIFICATION</scope>
</reference>
<keyword evidence="9 11" id="KW-0628">Postsynaptic cell membrane</keyword>
<dbReference type="OMA" id="YIVIGFW"/>
<keyword evidence="1 11" id="KW-1003">Cell membrane</keyword>
<dbReference type="GO" id="GO:0030425">
    <property type="term" value="C:dendrite"/>
    <property type="evidence" value="ECO:0007669"/>
    <property type="project" value="TreeGrafter"/>
</dbReference>
<feature type="transmembrane region" description="Helical" evidence="11">
    <location>
        <begin position="146"/>
        <end position="171"/>
    </location>
</feature>
<evidence type="ECO:0000256" key="8">
    <source>
        <dbReference type="ARBA" id="ARBA00023224"/>
    </source>
</evidence>
<feature type="transmembrane region" description="Helical" evidence="11">
    <location>
        <begin position="29"/>
        <end position="54"/>
    </location>
</feature>
<dbReference type="GO" id="GO:0004993">
    <property type="term" value="F:G protein-coupled serotonin receptor activity"/>
    <property type="evidence" value="ECO:0007669"/>
    <property type="project" value="TreeGrafter"/>
</dbReference>
<evidence type="ECO:0000256" key="3">
    <source>
        <dbReference type="ARBA" id="ARBA00022989"/>
    </source>
</evidence>
<evidence type="ECO:0000256" key="10">
    <source>
        <dbReference type="RuleBase" id="RU000688"/>
    </source>
</evidence>
<dbReference type="GO" id="GO:0007197">
    <property type="term" value="P:adenylate cyclase-inhibiting G protein-coupled acetylcholine receptor signaling pathway"/>
    <property type="evidence" value="ECO:0007669"/>
    <property type="project" value="TreeGrafter"/>
</dbReference>
<evidence type="ECO:0000256" key="5">
    <source>
        <dbReference type="ARBA" id="ARBA00023040"/>
    </source>
</evidence>
<evidence type="ECO:0000259" key="12">
    <source>
        <dbReference type="PROSITE" id="PS50262"/>
    </source>
</evidence>
<dbReference type="GO" id="GO:0045211">
    <property type="term" value="C:postsynaptic membrane"/>
    <property type="evidence" value="ECO:0007669"/>
    <property type="project" value="UniProtKB-SubCell"/>
</dbReference>
<dbReference type="InterPro" id="IPR000995">
    <property type="entry name" value="Musac_Ach_rcpt"/>
</dbReference>
<keyword evidence="5 10" id="KW-0297">G-protein coupled receptor</keyword>
<evidence type="ECO:0000313" key="14">
    <source>
        <dbReference type="Proteomes" id="UP000694388"/>
    </source>
</evidence>
<dbReference type="GO" id="GO:0007187">
    <property type="term" value="P:G protein-coupled receptor signaling pathway, coupled to cyclic nucleotide second messenger"/>
    <property type="evidence" value="ECO:0007669"/>
    <property type="project" value="TreeGrafter"/>
</dbReference>
<keyword evidence="6 11" id="KW-0472">Membrane</keyword>
<feature type="transmembrane region" description="Helical" evidence="11">
    <location>
        <begin position="385"/>
        <end position="408"/>
    </location>
</feature>
<feature type="transmembrane region" description="Helical" evidence="11">
    <location>
        <begin position="350"/>
        <end position="373"/>
    </location>
</feature>
<feature type="transmembrane region" description="Helical" evidence="11">
    <location>
        <begin position="66"/>
        <end position="92"/>
    </location>
</feature>
<evidence type="ECO:0000256" key="6">
    <source>
        <dbReference type="ARBA" id="ARBA00023136"/>
    </source>
</evidence>
<evidence type="ECO:0000256" key="2">
    <source>
        <dbReference type="ARBA" id="ARBA00022692"/>
    </source>
</evidence>
<feature type="transmembrane region" description="Helical" evidence="11">
    <location>
        <begin position="191"/>
        <end position="215"/>
    </location>
</feature>
<dbReference type="InterPro" id="IPR000276">
    <property type="entry name" value="GPCR_Rhodpsn"/>
</dbReference>
<evidence type="ECO:0000256" key="11">
    <source>
        <dbReference type="RuleBase" id="RU361191"/>
    </source>
</evidence>
<evidence type="ECO:0000313" key="13">
    <source>
        <dbReference type="Ensembl" id="ENSEBUP00000027339.1"/>
    </source>
</evidence>
<dbReference type="Ensembl" id="ENSEBUT00000027915.1">
    <property type="protein sequence ID" value="ENSEBUP00000027339.1"/>
    <property type="gene ID" value="ENSEBUG00000016756.1"/>
</dbReference>
<dbReference type="Pfam" id="PF00001">
    <property type="entry name" value="7tm_1"/>
    <property type="match status" value="1"/>
</dbReference>
<dbReference type="Proteomes" id="UP000694388">
    <property type="component" value="Unplaced"/>
</dbReference>
<dbReference type="PRINTS" id="PR00237">
    <property type="entry name" value="GPCRRHODOPSN"/>
</dbReference>
<proteinExistence type="inferred from homology"/>
<evidence type="ECO:0000256" key="7">
    <source>
        <dbReference type="ARBA" id="ARBA00023170"/>
    </source>
</evidence>
<keyword evidence="2 10" id="KW-0812">Transmembrane</keyword>
<reference evidence="13" key="2">
    <citation type="submission" date="2025-09" db="UniProtKB">
        <authorList>
            <consortium name="Ensembl"/>
        </authorList>
    </citation>
    <scope>IDENTIFICATION</scope>
</reference>
<dbReference type="PANTHER" id="PTHR24247:SF180">
    <property type="entry name" value="MUSCARINIC ACETYLCHOLINE RECEPTOR M4"/>
    <property type="match status" value="1"/>
</dbReference>
<keyword evidence="8 10" id="KW-0807">Transducer</keyword>
<feature type="domain" description="G-protein coupled receptors family 1 profile" evidence="12">
    <location>
        <begin position="46"/>
        <end position="401"/>
    </location>
</feature>
<organism evidence="13 14">
    <name type="scientific">Eptatretus burgeri</name>
    <name type="common">Inshore hagfish</name>
    <dbReference type="NCBI Taxonomy" id="7764"/>
    <lineage>
        <taxon>Eukaryota</taxon>
        <taxon>Metazoa</taxon>
        <taxon>Chordata</taxon>
        <taxon>Craniata</taxon>
        <taxon>Vertebrata</taxon>
        <taxon>Cyclostomata</taxon>
        <taxon>Myxini</taxon>
        <taxon>Myxiniformes</taxon>
        <taxon>Myxinidae</taxon>
        <taxon>Eptatretinae</taxon>
        <taxon>Eptatretus</taxon>
    </lineage>
</organism>
<dbReference type="PROSITE" id="PS50262">
    <property type="entry name" value="G_PROTEIN_RECEP_F1_2"/>
    <property type="match status" value="1"/>
</dbReference>
<keyword evidence="7 10" id="KW-0675">Receptor</keyword>
<comment type="similarity">
    <text evidence="11">Belongs to the G-protein coupled receptor 1 family. Muscarinic acetylcholine receptor subfamily.</text>
</comment>
<dbReference type="AlphaFoldDB" id="A0A8C4R9S5"/>